<keyword evidence="2" id="KW-1185">Reference proteome</keyword>
<organism evidence="1 2">
    <name type="scientific">Petrachloros mirabilis ULC683</name>
    <dbReference type="NCBI Taxonomy" id="2781853"/>
    <lineage>
        <taxon>Bacteria</taxon>
        <taxon>Bacillati</taxon>
        <taxon>Cyanobacteriota</taxon>
        <taxon>Cyanophyceae</taxon>
        <taxon>Synechococcales</taxon>
        <taxon>Petrachlorosaceae</taxon>
        <taxon>Petrachloros</taxon>
        <taxon>Petrachloros mirabilis</taxon>
    </lineage>
</organism>
<dbReference type="GO" id="GO:0005886">
    <property type="term" value="C:plasma membrane"/>
    <property type="evidence" value="ECO:0007669"/>
    <property type="project" value="TreeGrafter"/>
</dbReference>
<dbReference type="AlphaFoldDB" id="A0A8K2A0A2"/>
<dbReference type="Gene3D" id="3.30.70.1430">
    <property type="entry name" value="Multidrug efflux transporter AcrB pore domain"/>
    <property type="match status" value="1"/>
</dbReference>
<dbReference type="EMBL" id="WVIC01000025">
    <property type="protein sequence ID" value="NCJ07377.1"/>
    <property type="molecule type" value="Genomic_DNA"/>
</dbReference>
<sequence length="178" mass="19095">MHCPCPPCRFNLLNAILKGAIARRWLVVLGTLLVVLWKGQTITQMPLDVLPAFAPPQVEIQTEALGLAPEEVESLVSLPIESAINGTPGVTTVRSASAAGISVVRVVFNWGTDLFQARQWVTERLQQAQSKLPQGVETPQISPPTSPIATIATYAFTLDGRPSSDSAKCDLIPLLSIS</sequence>
<evidence type="ECO:0000313" key="2">
    <source>
        <dbReference type="Proteomes" id="UP000607397"/>
    </source>
</evidence>
<dbReference type="PANTHER" id="PTHR32063:SF4">
    <property type="entry name" value="SLR6043 PROTEIN"/>
    <property type="match status" value="1"/>
</dbReference>
<dbReference type="PANTHER" id="PTHR32063">
    <property type="match status" value="1"/>
</dbReference>
<dbReference type="Proteomes" id="UP000607397">
    <property type="component" value="Unassembled WGS sequence"/>
</dbReference>
<name>A0A8K2A0A2_9CYAN</name>
<dbReference type="InterPro" id="IPR001036">
    <property type="entry name" value="Acrflvin-R"/>
</dbReference>
<dbReference type="RefSeq" id="WP_161825853.1">
    <property type="nucleotide sequence ID" value="NZ_WVIC01000025.1"/>
</dbReference>
<protein>
    <submittedName>
        <fullName evidence="1">Uncharacterized protein</fullName>
    </submittedName>
</protein>
<evidence type="ECO:0000313" key="1">
    <source>
        <dbReference type="EMBL" id="NCJ07377.1"/>
    </source>
</evidence>
<reference evidence="1" key="1">
    <citation type="submission" date="2019-12" db="EMBL/GenBank/DDBJ databases">
        <title>High-Quality draft genome sequences of three cyanobacteria isolated from the limestone walls of the Old Cathedral of Coimbra.</title>
        <authorList>
            <person name="Tiago I."/>
            <person name="Soares F."/>
            <person name="Portugal A."/>
        </authorList>
    </citation>
    <scope>NUCLEOTIDE SEQUENCE [LARGE SCALE GENOMIC DNA]</scope>
    <source>
        <strain evidence="1">C</strain>
    </source>
</reference>
<accession>A0A8K2A0A2</accession>
<comment type="caution">
    <text evidence="1">The sequence shown here is derived from an EMBL/GenBank/DDBJ whole genome shotgun (WGS) entry which is preliminary data.</text>
</comment>
<dbReference type="GO" id="GO:0042910">
    <property type="term" value="F:xenobiotic transmembrane transporter activity"/>
    <property type="evidence" value="ECO:0007669"/>
    <property type="project" value="TreeGrafter"/>
</dbReference>
<dbReference type="SUPFAM" id="SSF82693">
    <property type="entry name" value="Multidrug efflux transporter AcrB pore domain, PN1, PN2, PC1 and PC2 subdomains"/>
    <property type="match status" value="1"/>
</dbReference>
<dbReference type="Pfam" id="PF00873">
    <property type="entry name" value="ACR_tran"/>
    <property type="match status" value="1"/>
</dbReference>
<gene>
    <name evidence="1" type="ORF">GS597_12835</name>
</gene>
<proteinExistence type="predicted"/>